<name>A0A410QA01_9FIRM</name>
<dbReference type="Gene3D" id="1.10.486.10">
    <property type="entry name" value="PCRA, domain 4"/>
    <property type="match status" value="1"/>
</dbReference>
<comment type="similarity">
    <text evidence="1 11">Belongs to the helicase family. UvrD subfamily.</text>
</comment>
<dbReference type="GO" id="GO:0003677">
    <property type="term" value="F:DNA binding"/>
    <property type="evidence" value="ECO:0007669"/>
    <property type="project" value="UniProtKB-KW"/>
</dbReference>
<evidence type="ECO:0000256" key="1">
    <source>
        <dbReference type="ARBA" id="ARBA00009922"/>
    </source>
</evidence>
<evidence type="ECO:0000256" key="11">
    <source>
        <dbReference type="RuleBase" id="RU364053"/>
    </source>
</evidence>
<dbReference type="GO" id="GO:0043138">
    <property type="term" value="F:3'-5' DNA helicase activity"/>
    <property type="evidence" value="ECO:0007669"/>
    <property type="project" value="UniProtKB-EC"/>
</dbReference>
<protein>
    <recommendedName>
        <fullName evidence="11">ATP-dependent DNA helicase</fullName>
        <ecNumber evidence="11">5.6.2.4</ecNumber>
    </recommendedName>
</protein>
<keyword evidence="5 10" id="KW-0067">ATP-binding</keyword>
<dbReference type="Pfam" id="PF13361">
    <property type="entry name" value="UvrD_C"/>
    <property type="match status" value="1"/>
</dbReference>
<comment type="catalytic activity">
    <reaction evidence="8">
        <text>Couples ATP hydrolysis with the unwinding of duplex DNA by translocating in the 3'-5' direction.</text>
        <dbReference type="EC" id="5.6.2.4"/>
    </reaction>
</comment>
<dbReference type="InterPro" id="IPR014017">
    <property type="entry name" value="DNA_helicase_UvrD-like_C"/>
</dbReference>
<dbReference type="RefSeq" id="WP_128752028.1">
    <property type="nucleotide sequence ID" value="NZ_CP035282.1"/>
</dbReference>
<dbReference type="GO" id="GO:0033202">
    <property type="term" value="C:DNA helicase complex"/>
    <property type="evidence" value="ECO:0007669"/>
    <property type="project" value="TreeGrafter"/>
</dbReference>
<evidence type="ECO:0000256" key="10">
    <source>
        <dbReference type="PROSITE-ProRule" id="PRU00560"/>
    </source>
</evidence>
<keyword evidence="2 10" id="KW-0547">Nucleotide-binding</keyword>
<dbReference type="InterPro" id="IPR014016">
    <property type="entry name" value="UvrD-like_ATP-bd"/>
</dbReference>
<evidence type="ECO:0000313" key="14">
    <source>
        <dbReference type="EMBL" id="QAT60823.1"/>
    </source>
</evidence>
<dbReference type="GO" id="GO:0000725">
    <property type="term" value="P:recombinational repair"/>
    <property type="evidence" value="ECO:0007669"/>
    <property type="project" value="TreeGrafter"/>
</dbReference>
<dbReference type="Pfam" id="PF21196">
    <property type="entry name" value="PcrA_UvrD_tudor"/>
    <property type="match status" value="1"/>
</dbReference>
<evidence type="ECO:0000313" key="15">
    <source>
        <dbReference type="Proteomes" id="UP000287969"/>
    </source>
</evidence>
<evidence type="ECO:0000256" key="3">
    <source>
        <dbReference type="ARBA" id="ARBA00022801"/>
    </source>
</evidence>
<dbReference type="EMBL" id="CP035282">
    <property type="protein sequence ID" value="QAT60823.1"/>
    <property type="molecule type" value="Genomic_DNA"/>
</dbReference>
<dbReference type="PANTHER" id="PTHR11070">
    <property type="entry name" value="UVRD / RECB / PCRA DNA HELICASE FAMILY MEMBER"/>
    <property type="match status" value="1"/>
</dbReference>
<dbReference type="CDD" id="cd17932">
    <property type="entry name" value="DEXQc_UvrD"/>
    <property type="match status" value="1"/>
</dbReference>
<dbReference type="InterPro" id="IPR000212">
    <property type="entry name" value="DNA_helicase_UvrD/REP"/>
</dbReference>
<evidence type="ECO:0000256" key="6">
    <source>
        <dbReference type="ARBA" id="ARBA00023125"/>
    </source>
</evidence>
<sequence length="730" mass="84576">MDYLQGLNEKQKEGVLHTEGPLLILAGAGSGKTRVITHKIAYLIEEKRVFPSNILAITFTNKAAKEMKERVEGLLKGRVEDIWMGTFHSMCVRILRREIESIGYKRNFSIYDSLDQKTLVKECITEKNLNKETFQEKPIINIISSLKDDMIDPDDYINENYKDYYRRNVGEIYGLYEEKLKKNNALDFDDLILKTVFLLKSDERIREKYQSKFEYIFVDEYQDTNKSQYELIKYLSGKHGNICVVGDEDQSVYGWRGADIRNILNFERDFKGAEVIKLEQNYRSTGNILDVANSIIKNNTERKGKKLWTAKERGQYATLKINFDEKEEANFVTQKVIDLIEEGKYKYGDFVILYRTNAQSRSFEETFIRNNIPYKIVGGLKFYDRKEVKDLIAYLRLIQNPLDDISLRRIINVPKRGIGASTLGKIEKYTSQTGESIYGALLDLDKIQGLSGRARNVIKSFTAMINKFLAMKEIMGVRDFIEEVVYSTGYIKELEEENSVESQSRIENLKEFISVAVDFETNYEGGTLEDFLANVSLLSDVDKTDERKDVVTMMTVHGAKGLEFPVVFLVGMEEGLFPISRALDSIHDMEEERRLCYVAVTRAEELLYISYANLRTIYGNTTYSLPSRFLKEIPDDMLKICKNDQRKEKQEDEIEYEERTDIKNRFEKKVNLKEDIQIGSKVNHKMWGMGTVVQIKKVGEDKEIVVAFENKGLKKLLLSIAPIEFVREVR</sequence>
<organism evidence="14 15">
    <name type="scientific">Acidilutibacter cellobiosedens</name>
    <dbReference type="NCBI Taxonomy" id="2507161"/>
    <lineage>
        <taxon>Bacteria</taxon>
        <taxon>Bacillati</taxon>
        <taxon>Bacillota</taxon>
        <taxon>Tissierellia</taxon>
        <taxon>Tissierellales</taxon>
        <taxon>Acidilutibacteraceae</taxon>
        <taxon>Acidilutibacter</taxon>
    </lineage>
</organism>
<evidence type="ECO:0000256" key="2">
    <source>
        <dbReference type="ARBA" id="ARBA00022741"/>
    </source>
</evidence>
<dbReference type="SUPFAM" id="SSF52540">
    <property type="entry name" value="P-loop containing nucleoside triphosphate hydrolases"/>
    <property type="match status" value="1"/>
</dbReference>
<dbReference type="PANTHER" id="PTHR11070:SF2">
    <property type="entry name" value="ATP-DEPENDENT DNA HELICASE SRS2"/>
    <property type="match status" value="1"/>
</dbReference>
<dbReference type="PROSITE" id="PS51198">
    <property type="entry name" value="UVRD_HELICASE_ATP_BIND"/>
    <property type="match status" value="1"/>
</dbReference>
<keyword evidence="4 10" id="KW-0347">Helicase</keyword>
<feature type="binding site" evidence="10">
    <location>
        <begin position="26"/>
        <end position="33"/>
    </location>
    <ligand>
        <name>ATP</name>
        <dbReference type="ChEBI" id="CHEBI:30616"/>
    </ligand>
</feature>
<dbReference type="Gene3D" id="3.40.50.300">
    <property type="entry name" value="P-loop containing nucleotide triphosphate hydrolases"/>
    <property type="match status" value="2"/>
</dbReference>
<dbReference type="KEGG" id="spoa:EQM13_04120"/>
<dbReference type="GO" id="GO:0016887">
    <property type="term" value="F:ATP hydrolysis activity"/>
    <property type="evidence" value="ECO:0007669"/>
    <property type="project" value="RHEA"/>
</dbReference>
<evidence type="ECO:0000259" key="13">
    <source>
        <dbReference type="PROSITE" id="PS51217"/>
    </source>
</evidence>
<dbReference type="Pfam" id="PF00580">
    <property type="entry name" value="UvrD-helicase"/>
    <property type="match status" value="1"/>
</dbReference>
<dbReference type="InterPro" id="IPR027417">
    <property type="entry name" value="P-loop_NTPase"/>
</dbReference>
<dbReference type="PROSITE" id="PS51217">
    <property type="entry name" value="UVRD_HELICASE_CTER"/>
    <property type="match status" value="1"/>
</dbReference>
<evidence type="ECO:0000256" key="9">
    <source>
        <dbReference type="ARBA" id="ARBA00048988"/>
    </source>
</evidence>
<dbReference type="InterPro" id="IPR005751">
    <property type="entry name" value="ATP-dep_DNA_helicase_PcrA"/>
</dbReference>
<accession>A0A410QA01</accession>
<dbReference type="Proteomes" id="UP000287969">
    <property type="component" value="Chromosome"/>
</dbReference>
<dbReference type="GO" id="GO:0005829">
    <property type="term" value="C:cytosol"/>
    <property type="evidence" value="ECO:0007669"/>
    <property type="project" value="TreeGrafter"/>
</dbReference>
<evidence type="ECO:0000259" key="12">
    <source>
        <dbReference type="PROSITE" id="PS51198"/>
    </source>
</evidence>
<evidence type="ECO:0000256" key="8">
    <source>
        <dbReference type="ARBA" id="ARBA00034617"/>
    </source>
</evidence>
<keyword evidence="3 10" id="KW-0378">Hydrolase</keyword>
<dbReference type="GO" id="GO:0005524">
    <property type="term" value="F:ATP binding"/>
    <property type="evidence" value="ECO:0007669"/>
    <property type="project" value="UniProtKB-UniRule"/>
</dbReference>
<evidence type="ECO:0000256" key="4">
    <source>
        <dbReference type="ARBA" id="ARBA00022806"/>
    </source>
</evidence>
<feature type="domain" description="UvrD-like helicase ATP-binding" evidence="12">
    <location>
        <begin position="5"/>
        <end position="285"/>
    </location>
</feature>
<dbReference type="Gene3D" id="1.10.10.160">
    <property type="match status" value="1"/>
</dbReference>
<gene>
    <name evidence="14" type="primary">pcrA</name>
    <name evidence="14" type="ORF">EQM13_04120</name>
</gene>
<evidence type="ECO:0000256" key="7">
    <source>
        <dbReference type="ARBA" id="ARBA00023235"/>
    </source>
</evidence>
<evidence type="ECO:0000256" key="5">
    <source>
        <dbReference type="ARBA" id="ARBA00022840"/>
    </source>
</evidence>
<feature type="domain" description="UvrD-like helicase C-terminal" evidence="13">
    <location>
        <begin position="286"/>
        <end position="561"/>
    </location>
</feature>
<dbReference type="NCBIfam" id="TIGR01073">
    <property type="entry name" value="pcrA"/>
    <property type="match status" value="1"/>
</dbReference>
<dbReference type="FunFam" id="1.10.486.10:FF:000003">
    <property type="entry name" value="ATP-dependent DNA helicase"/>
    <property type="match status" value="1"/>
</dbReference>
<comment type="catalytic activity">
    <reaction evidence="9 11">
        <text>ATP + H2O = ADP + phosphate + H(+)</text>
        <dbReference type="Rhea" id="RHEA:13065"/>
        <dbReference type="ChEBI" id="CHEBI:15377"/>
        <dbReference type="ChEBI" id="CHEBI:15378"/>
        <dbReference type="ChEBI" id="CHEBI:30616"/>
        <dbReference type="ChEBI" id="CHEBI:43474"/>
        <dbReference type="ChEBI" id="CHEBI:456216"/>
        <dbReference type="EC" id="5.6.2.4"/>
    </reaction>
</comment>
<dbReference type="GO" id="GO:0006260">
    <property type="term" value="P:DNA replication"/>
    <property type="evidence" value="ECO:0007669"/>
    <property type="project" value="InterPro"/>
</dbReference>
<dbReference type="AlphaFoldDB" id="A0A410QA01"/>
<keyword evidence="15" id="KW-1185">Reference proteome</keyword>
<dbReference type="EC" id="5.6.2.4" evidence="11"/>
<reference evidence="15" key="1">
    <citation type="submission" date="2019-01" db="EMBL/GenBank/DDBJ databases">
        <title>Draft genomes of a novel of Sporanaerobacter strains.</title>
        <authorList>
            <person name="Ma S."/>
        </authorList>
    </citation>
    <scope>NUCLEOTIDE SEQUENCE [LARGE SCALE GENOMIC DNA]</scope>
    <source>
        <strain evidence="15">NJN-17</strain>
    </source>
</reference>
<dbReference type="OrthoDB" id="9810135at2"/>
<proteinExistence type="inferred from homology"/>
<dbReference type="CDD" id="cd18807">
    <property type="entry name" value="SF1_C_UvrD"/>
    <property type="match status" value="1"/>
</dbReference>
<keyword evidence="7" id="KW-0413">Isomerase</keyword>
<dbReference type="InterPro" id="IPR013986">
    <property type="entry name" value="DExx_box_DNA_helicase_dom_sf"/>
</dbReference>
<keyword evidence="6 11" id="KW-0238">DNA-binding</keyword>